<keyword evidence="3" id="KW-1003">Cell membrane</keyword>
<organism evidence="12">
    <name type="scientific">Trypanosoma congolense</name>
    <dbReference type="NCBI Taxonomy" id="5692"/>
    <lineage>
        <taxon>Eukaryota</taxon>
        <taxon>Discoba</taxon>
        <taxon>Euglenozoa</taxon>
        <taxon>Kinetoplastea</taxon>
        <taxon>Metakinetoplastina</taxon>
        <taxon>Trypanosomatida</taxon>
        <taxon>Trypanosomatidae</taxon>
        <taxon>Trypanosoma</taxon>
        <taxon>Nannomonas</taxon>
    </lineage>
</organism>
<dbReference type="GO" id="GO:0098552">
    <property type="term" value="C:side of membrane"/>
    <property type="evidence" value="ECO:0007669"/>
    <property type="project" value="UniProtKB-KW"/>
</dbReference>
<dbReference type="Pfam" id="PF13206">
    <property type="entry name" value="VSG_B"/>
    <property type="match status" value="1"/>
</dbReference>
<reference evidence="12" key="1">
    <citation type="submission" date="1994-02" db="EMBL/GenBank/DDBJ databases">
        <title>Sequence analysis of transcripts encoding Trypanosoma (Nannomonas) congolense variable surface glycoproteins.</title>
        <authorList>
            <person name="Urakawa T."/>
            <person name="Eshita Y."/>
            <person name="Majiwa P.A."/>
        </authorList>
    </citation>
    <scope>NUCLEOTIDE SEQUENCE</scope>
    <source>
        <strain evidence="12">IL3000</strain>
    </source>
</reference>
<proteinExistence type="evidence at transcript level"/>
<dbReference type="VEuPathDB" id="TriTrypDB:TcIL3000.A.H_000639700"/>
<feature type="compositionally biased region" description="Basic and acidic residues" evidence="10">
    <location>
        <begin position="377"/>
        <end position="387"/>
    </location>
</feature>
<feature type="domain" description="Trypanosome variant surface glycoprotein B-type N-terminal" evidence="11">
    <location>
        <begin position="27"/>
        <end position="363"/>
    </location>
</feature>
<dbReference type="EMBL" id="U07140">
    <property type="protein sequence ID" value="AAA16959.1"/>
    <property type="molecule type" value="mRNA"/>
</dbReference>
<keyword evidence="9" id="KW-0175">Coiled coil</keyword>
<evidence type="ECO:0000256" key="2">
    <source>
        <dbReference type="ARBA" id="ARBA00004609"/>
    </source>
</evidence>
<feature type="region of interest" description="Disordered" evidence="10">
    <location>
        <begin position="377"/>
        <end position="418"/>
    </location>
</feature>
<keyword evidence="4" id="KW-0336">GPI-anchor</keyword>
<evidence type="ECO:0000256" key="10">
    <source>
        <dbReference type="SAM" id="MobiDB-lite"/>
    </source>
</evidence>
<accession>Q26859</accession>
<evidence type="ECO:0000256" key="8">
    <source>
        <dbReference type="ARBA" id="ARBA00023288"/>
    </source>
</evidence>
<keyword evidence="6" id="KW-0472">Membrane</keyword>
<feature type="coiled-coil region" evidence="9">
    <location>
        <begin position="341"/>
        <end position="368"/>
    </location>
</feature>
<evidence type="ECO:0000256" key="1">
    <source>
        <dbReference type="ARBA" id="ARBA00002523"/>
    </source>
</evidence>
<evidence type="ECO:0000259" key="11">
    <source>
        <dbReference type="Pfam" id="PF13206"/>
    </source>
</evidence>
<sequence>MNLFPKEGYTFSQGWRLVQTMSLIATFLISEPVTGAGDGQNRGEMMVLCSLYNQGLKILQLKNSTLAEGTITKWEKIEQMNMSTLDATTFDYERTKDYDATVWKKKKESFNQVLLAPASTGVKLRRFVNSRRREQLNARLHQLLIAATVLKDAIVAGEEHLNNHLETAKDHIRTGLFGNGNSKEVEGSVANDRQAGCGATGAVTAGAKSGHTLLNDLLCLCAVGDSTNPDGKACTGQAALTTQFKKTGGSAGEGLSAWSEVKKLCSSKLKMGEPNPSRLQAGVDSYLAFVKGKQDAYIVGISSSGNGQCAASHTDAACVSYGKNTDHPGPAIPWATAFLAAADELRAVDEQKRQLDSLENQLAALEPLSKTLYTGAVHEEENDRDNSPRQTLKGPDDSKVGYTTNSSEERRINSGSSGRVGVSFMTAATVFRLFTN</sequence>
<keyword evidence="8" id="KW-0449">Lipoprotein</keyword>
<evidence type="ECO:0000256" key="7">
    <source>
        <dbReference type="ARBA" id="ARBA00023180"/>
    </source>
</evidence>
<dbReference type="InterPro" id="IPR025932">
    <property type="entry name" value="Trypano_VSG_B_N_dom"/>
</dbReference>
<dbReference type="AlphaFoldDB" id="Q26859"/>
<evidence type="ECO:0000256" key="6">
    <source>
        <dbReference type="ARBA" id="ARBA00023136"/>
    </source>
</evidence>
<comment type="function">
    <text evidence="1">VSG forms a coat on the surface of the parasite. The trypanosome evades the immune response of the host by expressing a series of antigenically distinct VSGs from an estimated 1000 VSG genes.</text>
</comment>
<protein>
    <submittedName>
        <fullName evidence="12">Variable surface glycoprotein</fullName>
    </submittedName>
</protein>
<keyword evidence="7" id="KW-0325">Glycoprotein</keyword>
<evidence type="ECO:0000256" key="5">
    <source>
        <dbReference type="ARBA" id="ARBA00022729"/>
    </source>
</evidence>
<evidence type="ECO:0000256" key="4">
    <source>
        <dbReference type="ARBA" id="ARBA00022622"/>
    </source>
</evidence>
<evidence type="ECO:0000313" key="12">
    <source>
        <dbReference type="EMBL" id="AAA16959.1"/>
    </source>
</evidence>
<name>Q26859_TRYCO</name>
<dbReference type="GO" id="GO:0005886">
    <property type="term" value="C:plasma membrane"/>
    <property type="evidence" value="ECO:0007669"/>
    <property type="project" value="UniProtKB-SubCell"/>
</dbReference>
<comment type="subcellular location">
    <subcellularLocation>
        <location evidence="2">Cell membrane</location>
        <topology evidence="2">Lipid-anchor</topology>
        <topology evidence="2">GPI-anchor</topology>
    </subcellularLocation>
</comment>
<evidence type="ECO:0000256" key="3">
    <source>
        <dbReference type="ARBA" id="ARBA00022475"/>
    </source>
</evidence>
<evidence type="ECO:0000256" key="9">
    <source>
        <dbReference type="SAM" id="Coils"/>
    </source>
</evidence>
<dbReference type="VEuPathDB" id="TriTrypDB:TcIL3000_0_28420"/>
<keyword evidence="5" id="KW-0732">Signal</keyword>